<organism evidence="1 2">
    <name type="scientific">Kineosporia babensis</name>
    <dbReference type="NCBI Taxonomy" id="499548"/>
    <lineage>
        <taxon>Bacteria</taxon>
        <taxon>Bacillati</taxon>
        <taxon>Actinomycetota</taxon>
        <taxon>Actinomycetes</taxon>
        <taxon>Kineosporiales</taxon>
        <taxon>Kineosporiaceae</taxon>
        <taxon>Kineosporia</taxon>
    </lineage>
</organism>
<keyword evidence="2" id="KW-1185">Reference proteome</keyword>
<evidence type="ECO:0000313" key="2">
    <source>
        <dbReference type="Proteomes" id="UP001138997"/>
    </source>
</evidence>
<dbReference type="AlphaFoldDB" id="A0A9X1NEP0"/>
<protein>
    <submittedName>
        <fullName evidence="1">Uncharacterized protein</fullName>
    </submittedName>
</protein>
<proteinExistence type="predicted"/>
<dbReference type="RefSeq" id="WP_231443278.1">
    <property type="nucleotide sequence ID" value="NZ_JAJOMB010000009.1"/>
</dbReference>
<comment type="caution">
    <text evidence="1">The sequence shown here is derived from an EMBL/GenBank/DDBJ whole genome shotgun (WGS) entry which is preliminary data.</text>
</comment>
<sequence length="154" mass="16633">MTAMSVNQQNVQALISAFLPMRRQQLGAVLAGLSEEQAEHDLPLAVSAASSTLMFHLFIDTEEPLDRSQFRREVARSLRVEKASLWKVEAVLAGLEGVTAAFEGVTEDEKLEISLAVLETASKAVPASELEQLTGRAAARAAAMGHVLQLHRPS</sequence>
<dbReference type="Proteomes" id="UP001138997">
    <property type="component" value="Unassembled WGS sequence"/>
</dbReference>
<gene>
    <name evidence="1" type="ORF">LR394_17700</name>
</gene>
<dbReference type="EMBL" id="JAJOMB010000009">
    <property type="protein sequence ID" value="MCD5312743.1"/>
    <property type="molecule type" value="Genomic_DNA"/>
</dbReference>
<name>A0A9X1NEP0_9ACTN</name>
<accession>A0A9X1NEP0</accession>
<evidence type="ECO:0000313" key="1">
    <source>
        <dbReference type="EMBL" id="MCD5312743.1"/>
    </source>
</evidence>
<reference evidence="1" key="1">
    <citation type="submission" date="2021-11" db="EMBL/GenBank/DDBJ databases">
        <title>Streptomyces corallinus and Kineosporia corallina sp. nov., two new coral-derived marine actinobacteria.</title>
        <authorList>
            <person name="Buangrab K."/>
            <person name="Sutthacheep M."/>
            <person name="Yeemin T."/>
            <person name="Harunari E."/>
            <person name="Igarashi Y."/>
            <person name="Sripreechasak P."/>
            <person name="Kanchanasin P."/>
            <person name="Tanasupawat S."/>
            <person name="Phongsopitanun W."/>
        </authorList>
    </citation>
    <scope>NUCLEOTIDE SEQUENCE</scope>
    <source>
        <strain evidence="1">JCM 31032</strain>
    </source>
</reference>